<organism evidence="2 3">
    <name type="scientific">Actinomadura pelletieri DSM 43383</name>
    <dbReference type="NCBI Taxonomy" id="1120940"/>
    <lineage>
        <taxon>Bacteria</taxon>
        <taxon>Bacillati</taxon>
        <taxon>Actinomycetota</taxon>
        <taxon>Actinomycetes</taxon>
        <taxon>Streptosporangiales</taxon>
        <taxon>Thermomonosporaceae</taxon>
        <taxon>Actinomadura</taxon>
    </lineage>
</organism>
<evidence type="ECO:0000313" key="2">
    <source>
        <dbReference type="EMBL" id="RKS74248.1"/>
    </source>
</evidence>
<dbReference type="InterPro" id="IPR052897">
    <property type="entry name" value="Sec-Metab_Biosynth_Hydrolase"/>
</dbReference>
<dbReference type="PANTHER" id="PTHR37017:SF11">
    <property type="entry name" value="ESTERASE_LIPASE_THIOESTERASE DOMAIN-CONTAINING PROTEIN"/>
    <property type="match status" value="1"/>
</dbReference>
<dbReference type="InterPro" id="IPR029058">
    <property type="entry name" value="AB_hydrolase_fold"/>
</dbReference>
<keyword evidence="3" id="KW-1185">Reference proteome</keyword>
<gene>
    <name evidence="2" type="ORF">BZB76_2757</name>
</gene>
<dbReference type="Proteomes" id="UP000274601">
    <property type="component" value="Unassembled WGS sequence"/>
</dbReference>
<dbReference type="Gene3D" id="3.40.50.1820">
    <property type="entry name" value="alpha/beta hydrolase"/>
    <property type="match status" value="1"/>
</dbReference>
<accession>A0A495QMP6</accession>
<dbReference type="AlphaFoldDB" id="A0A495QMP6"/>
<sequence length="229" mass="24932">MATFTLIPGAGGRAWYWHRLVPELQARGHDTIAVDLPAGDDSAGLGAYTDTVVEAIAGRTNVILVAQSMGGLTAPLVCERVPVALLVLLNAMVPRPGETGGDWWGNTGQAQAMADLAAREGRGPLDDGDSFFHDVPPDVKAEAFAQGEPPQSSTPFAEPWPLQAWPDTPTVFLQGRDDRFFPLDFQRRVVRERLGIPVDEMPGGHLVSLSRPKELAERLERYRVERTSL</sequence>
<comment type="caution">
    <text evidence="2">The sequence shown here is derived from an EMBL/GenBank/DDBJ whole genome shotgun (WGS) entry which is preliminary data.</text>
</comment>
<dbReference type="PANTHER" id="PTHR37017">
    <property type="entry name" value="AB HYDROLASE-1 DOMAIN-CONTAINING PROTEIN-RELATED"/>
    <property type="match status" value="1"/>
</dbReference>
<protein>
    <submittedName>
        <fullName evidence="2">Pimeloyl-ACP methyl ester carboxylesterase</fullName>
    </submittedName>
</protein>
<dbReference type="Pfam" id="PF12697">
    <property type="entry name" value="Abhydrolase_6"/>
    <property type="match status" value="1"/>
</dbReference>
<evidence type="ECO:0000313" key="3">
    <source>
        <dbReference type="Proteomes" id="UP000274601"/>
    </source>
</evidence>
<name>A0A495QMP6_9ACTN</name>
<proteinExistence type="predicted"/>
<evidence type="ECO:0000259" key="1">
    <source>
        <dbReference type="Pfam" id="PF12697"/>
    </source>
</evidence>
<dbReference type="GO" id="GO:0003824">
    <property type="term" value="F:catalytic activity"/>
    <property type="evidence" value="ECO:0007669"/>
    <property type="project" value="UniProtKB-ARBA"/>
</dbReference>
<dbReference type="InterPro" id="IPR000073">
    <property type="entry name" value="AB_hydrolase_1"/>
</dbReference>
<dbReference type="SUPFAM" id="SSF53474">
    <property type="entry name" value="alpha/beta-Hydrolases"/>
    <property type="match status" value="1"/>
</dbReference>
<dbReference type="EMBL" id="RBWU01000003">
    <property type="protein sequence ID" value="RKS74248.1"/>
    <property type="molecule type" value="Genomic_DNA"/>
</dbReference>
<dbReference type="OrthoDB" id="9773549at2"/>
<reference evidence="2 3" key="1">
    <citation type="submission" date="2018-10" db="EMBL/GenBank/DDBJ databases">
        <title>Genomic Encyclopedia of Archaeal and Bacterial Type Strains, Phase II (KMG-II): from individual species to whole genera.</title>
        <authorList>
            <person name="Goeker M."/>
        </authorList>
    </citation>
    <scope>NUCLEOTIDE SEQUENCE [LARGE SCALE GENOMIC DNA]</scope>
    <source>
        <strain evidence="2 3">DSM 43383</strain>
    </source>
</reference>
<dbReference type="RefSeq" id="WP_121434717.1">
    <property type="nucleotide sequence ID" value="NZ_RBWU01000003.1"/>
</dbReference>
<feature type="domain" description="AB hydrolase-1" evidence="1">
    <location>
        <begin position="6"/>
        <end position="217"/>
    </location>
</feature>